<comment type="similarity">
    <text evidence="1">Belongs to the cycloisomerase 2 family.</text>
</comment>
<dbReference type="InterPro" id="IPR015943">
    <property type="entry name" value="WD40/YVTN_repeat-like_dom_sf"/>
</dbReference>
<reference evidence="3 4" key="1">
    <citation type="journal article" date="2021" name="Int. J. Syst. Evol. Microbiol.">
        <title>Amazonocrinis nigriterrae gen. nov., sp. nov., Atlanticothrix silvestris gen. nov., sp. nov. and Dendronalium phyllosphericum gen. nov., sp. nov., nostocacean cyanobacteria from Brazilian environments.</title>
        <authorList>
            <person name="Alvarenga D.O."/>
            <person name="Andreote A.P.D."/>
            <person name="Branco L.H.Z."/>
            <person name="Delbaje E."/>
            <person name="Cruz R.B."/>
            <person name="Varani A.M."/>
            <person name="Fiore M.F."/>
        </authorList>
    </citation>
    <scope>NUCLEOTIDE SEQUENCE [LARGE SCALE GENOMIC DNA]</scope>
    <source>
        <strain evidence="3 4">CENA369</strain>
    </source>
</reference>
<name>A0A8J7I122_9NOST</name>
<evidence type="ECO:0000259" key="2">
    <source>
        <dbReference type="SMART" id="SM00736"/>
    </source>
</evidence>
<dbReference type="EMBL" id="JAECZA010000046">
    <property type="protein sequence ID" value="MBH8573841.1"/>
    <property type="molecule type" value="Genomic_DNA"/>
</dbReference>
<proteinExistence type="inferred from homology"/>
<dbReference type="Pfam" id="PF10282">
    <property type="entry name" value="Lactonase"/>
    <property type="match status" value="2"/>
</dbReference>
<dbReference type="InterPro" id="IPR015919">
    <property type="entry name" value="Cadherin-like_sf"/>
</dbReference>
<accession>A0A8J7I122</accession>
<organism evidence="3 4">
    <name type="scientific">Dendronalium phyllosphericum CENA369</name>
    <dbReference type="NCBI Taxonomy" id="1725256"/>
    <lineage>
        <taxon>Bacteria</taxon>
        <taxon>Bacillati</taxon>
        <taxon>Cyanobacteriota</taxon>
        <taxon>Cyanophyceae</taxon>
        <taxon>Nostocales</taxon>
        <taxon>Nostocaceae</taxon>
        <taxon>Dendronalium</taxon>
        <taxon>Dendronalium phyllosphericum</taxon>
    </lineage>
</organism>
<dbReference type="PANTHER" id="PTHR30344">
    <property type="entry name" value="6-PHOSPHOGLUCONOLACTONASE-RELATED"/>
    <property type="match status" value="1"/>
</dbReference>
<dbReference type="GO" id="GO:0005509">
    <property type="term" value="F:calcium ion binding"/>
    <property type="evidence" value="ECO:0007669"/>
    <property type="project" value="InterPro"/>
</dbReference>
<evidence type="ECO:0000313" key="4">
    <source>
        <dbReference type="Proteomes" id="UP000662314"/>
    </source>
</evidence>
<dbReference type="Proteomes" id="UP000662314">
    <property type="component" value="Unassembled WGS sequence"/>
</dbReference>
<evidence type="ECO:0000256" key="1">
    <source>
        <dbReference type="ARBA" id="ARBA00005564"/>
    </source>
</evidence>
<dbReference type="Pfam" id="PF13448">
    <property type="entry name" value="DUF4114"/>
    <property type="match status" value="1"/>
</dbReference>
<dbReference type="GO" id="GO:0017057">
    <property type="term" value="F:6-phosphogluconolactonase activity"/>
    <property type="evidence" value="ECO:0007669"/>
    <property type="project" value="TreeGrafter"/>
</dbReference>
<dbReference type="InterPro" id="IPR006644">
    <property type="entry name" value="Cadg"/>
</dbReference>
<dbReference type="PANTHER" id="PTHR30344:SF1">
    <property type="entry name" value="6-PHOSPHOGLUCONOLACTONASE"/>
    <property type="match status" value="1"/>
</dbReference>
<keyword evidence="4" id="KW-1185">Reference proteome</keyword>
<dbReference type="InterPro" id="IPR050282">
    <property type="entry name" value="Cycloisomerase_2"/>
</dbReference>
<dbReference type="Gene3D" id="2.60.40.10">
    <property type="entry name" value="Immunoglobulins"/>
    <property type="match status" value="1"/>
</dbReference>
<dbReference type="GO" id="GO:0016020">
    <property type="term" value="C:membrane"/>
    <property type="evidence" value="ECO:0007669"/>
    <property type="project" value="InterPro"/>
</dbReference>
<evidence type="ECO:0000313" key="3">
    <source>
        <dbReference type="EMBL" id="MBH8573841.1"/>
    </source>
</evidence>
<dbReference type="Pfam" id="PF05345">
    <property type="entry name" value="He_PIG"/>
    <property type="match status" value="1"/>
</dbReference>
<dbReference type="SMART" id="SM00736">
    <property type="entry name" value="CADG"/>
    <property type="match status" value="1"/>
</dbReference>
<comment type="caution">
    <text evidence="3">The sequence shown here is derived from an EMBL/GenBank/DDBJ whole genome shotgun (WGS) entry which is preliminary data.</text>
</comment>
<gene>
    <name evidence="3" type="ORF">I8752_12570</name>
</gene>
<dbReference type="Gene3D" id="2.130.10.10">
    <property type="entry name" value="YVTN repeat-like/Quinoprotein amine dehydrogenase"/>
    <property type="match status" value="3"/>
</dbReference>
<sequence>MPNNILSFVEFQKDGINGVDGLAGNFFVTVSPDGKYLYAAGYNDSAVVVFGRDTATGKLSFVEFQKDGINGVNGLANIYSVTVSPDGKYLYAAGYGDSAVAVFGRDTVTGKLSFVEFQKDGINGVDGLAGAFSVTVSPDGKYLYAGGASDSAVAVFERDTATGKLSFVEVQKDGINGVDGLAGVRASTISLDGKYLYAAGFSDSALAVFERDTVTGKLSFVEVQKDGINGVDGLSAAYSSAISPDGKYLYAVGAYDSAVAVFERDTATGKLSFVEVQKDGINGVDGIDNVTTVTVSPDGKYLYAAGVYDSAVAVFGRDTVTGKLTFLEVQKDGTNGIDGLSLVRSITVTPDGKYLYAAGSGDSAVAVFGLPNNPPVLAKALLDQKATENTLFNFTVPVDTFSDADVGDTLTYSATLANGDPLPDWLSFDEATRTFSGTPTTANLGSLNVKVTAKDIVEAAVSDDFELTVGSGATTDDSSTTYVTLLTKITSDLFTIKNQAPGEKAKLSVKIKSNTSLLVNQLCVFAVDDAEGKIDGIAPGAAGYTQIALQRSKTVFSTIANLPNGVNSDDLTSLLEFESGTNFRFYIVRNSTTNAVLSGQTSLSDVVFANAADSEDGFSLNFQDFVLKIQATEQKLPLGTSLQSKHQGELIDLRSVTQSVEANFVVNREAAYNDFVSFYRVADESGGIDTNSDGKADVLVGQAGYIEAALRERVMGINLTAKNQGTANYTGTFSADSLFAPLIIVNGNVDALLDSNPNNNPAIYFPFLGANADKADHVQILGNNCFGFEDLPASGDKDFNDMIVRVNLNVNNLIA</sequence>
<dbReference type="RefSeq" id="WP_214432660.1">
    <property type="nucleotide sequence ID" value="NZ_CAWPUQ010000275.1"/>
</dbReference>
<feature type="domain" description="Dystroglycan-type cadherin-like" evidence="2">
    <location>
        <begin position="376"/>
        <end position="476"/>
    </location>
</feature>
<dbReference type="InterPro" id="IPR013783">
    <property type="entry name" value="Ig-like_fold"/>
</dbReference>
<dbReference type="SUPFAM" id="SSF49313">
    <property type="entry name" value="Cadherin-like"/>
    <property type="match status" value="1"/>
</dbReference>
<dbReference type="InterPro" id="IPR011045">
    <property type="entry name" value="N2O_reductase_N"/>
</dbReference>
<dbReference type="AlphaFoldDB" id="A0A8J7I122"/>
<protein>
    <submittedName>
        <fullName evidence="3">Beta-propeller fold lactonase family protein</fullName>
    </submittedName>
</protein>
<dbReference type="InterPro" id="IPR019405">
    <property type="entry name" value="Lactonase_7-beta_prop"/>
</dbReference>
<dbReference type="InterPro" id="IPR025193">
    <property type="entry name" value="DUF4114"/>
</dbReference>
<dbReference type="SUPFAM" id="SSF50974">
    <property type="entry name" value="Nitrous oxide reductase, N-terminal domain"/>
    <property type="match status" value="1"/>
</dbReference>